<feature type="transmembrane region" description="Helical" evidence="5">
    <location>
        <begin position="214"/>
        <end position="232"/>
    </location>
</feature>
<dbReference type="CDD" id="cd03386">
    <property type="entry name" value="PAP2_Aur1_like"/>
    <property type="match status" value="1"/>
</dbReference>
<feature type="transmembrane region" description="Helical" evidence="5">
    <location>
        <begin position="38"/>
        <end position="58"/>
    </location>
</feature>
<dbReference type="InterPro" id="IPR026841">
    <property type="entry name" value="Aur1/Ipt1"/>
</dbReference>
<dbReference type="Pfam" id="PF14378">
    <property type="entry name" value="PAP2_3"/>
    <property type="match status" value="1"/>
</dbReference>
<feature type="transmembrane region" description="Helical" evidence="5">
    <location>
        <begin position="134"/>
        <end position="152"/>
    </location>
</feature>
<proteinExistence type="predicted"/>
<organism evidence="7 8">
    <name type="scientific">Pyrodictium delaneyi</name>
    <dbReference type="NCBI Taxonomy" id="1273541"/>
    <lineage>
        <taxon>Archaea</taxon>
        <taxon>Thermoproteota</taxon>
        <taxon>Thermoprotei</taxon>
        <taxon>Desulfurococcales</taxon>
        <taxon>Pyrodictiaceae</taxon>
        <taxon>Pyrodictium</taxon>
    </lineage>
</organism>
<feature type="domain" description="Inositolphosphotransferase Aur1/Ipt1" evidence="6">
    <location>
        <begin position="77"/>
        <end position="249"/>
    </location>
</feature>
<dbReference type="InterPro" id="IPR052185">
    <property type="entry name" value="IPC_Synthase-Related"/>
</dbReference>
<sequence>MWRPVGLVEGANSVREDPGVAQPVSTGLRLERVARRQAGTAVLAATSIVPFLVAYIGYELARSAALALRGVIAYEPLVSIERRFLGEPLAVILSVYRNKLLDIVTGIVYAVHPIYFLLFSLYLIYRDIILSRGLLASFATASTVAILVYALYPTAPPWIAIPGVSRPPNLLLELVESILGSRVDPNPFAAIPSMHVCMATIFAYYYWRVSGRMAPGAAWVILMAFSTLYTANHYLVDVVAGSMLGLVSCSVGWRLAKPSSRPD</sequence>
<dbReference type="InterPro" id="IPR036938">
    <property type="entry name" value="PAP2/HPO_sf"/>
</dbReference>
<evidence type="ECO:0000256" key="2">
    <source>
        <dbReference type="ARBA" id="ARBA00022692"/>
    </source>
</evidence>
<keyword evidence="2 5" id="KW-0812">Transmembrane</keyword>
<evidence type="ECO:0000256" key="1">
    <source>
        <dbReference type="ARBA" id="ARBA00004141"/>
    </source>
</evidence>
<dbReference type="Gene3D" id="1.20.144.10">
    <property type="entry name" value="Phosphatidic acid phosphatase type 2/haloperoxidase"/>
    <property type="match status" value="1"/>
</dbReference>
<evidence type="ECO:0000256" key="4">
    <source>
        <dbReference type="ARBA" id="ARBA00023136"/>
    </source>
</evidence>
<protein>
    <submittedName>
        <fullName evidence="7">Inositol phosphorylceramide synthase</fullName>
    </submittedName>
</protein>
<reference evidence="7" key="1">
    <citation type="journal article" date="2020" name="ISME J.">
        <title>Gammaproteobacteria mediating utilization of methyl-, sulfur- and petroleum organic compounds in deep ocean hydrothermal plumes.</title>
        <authorList>
            <person name="Zhou Z."/>
            <person name="Liu Y."/>
            <person name="Pan J."/>
            <person name="Cron B.R."/>
            <person name="Toner B.M."/>
            <person name="Anantharaman K."/>
            <person name="Breier J.A."/>
            <person name="Dick G.J."/>
            <person name="Li M."/>
        </authorList>
    </citation>
    <scope>NUCLEOTIDE SEQUENCE</scope>
    <source>
        <strain evidence="7">SZUA-1523</strain>
    </source>
</reference>
<name>A0A832ZVR6_9CREN</name>
<evidence type="ECO:0000313" key="8">
    <source>
        <dbReference type="Proteomes" id="UP000600071"/>
    </source>
</evidence>
<comment type="subcellular location">
    <subcellularLocation>
        <location evidence="1">Membrane</location>
        <topology evidence="1">Multi-pass membrane protein</topology>
    </subcellularLocation>
</comment>
<dbReference type="PANTHER" id="PTHR31310:SF7">
    <property type="entry name" value="PA-PHOSPHATASE RELATED-FAMILY PROTEIN DDB_G0268928"/>
    <property type="match status" value="1"/>
</dbReference>
<comment type="caution">
    <text evidence="7">The sequence shown here is derived from an EMBL/GenBank/DDBJ whole genome shotgun (WGS) entry which is preliminary data.</text>
</comment>
<dbReference type="SUPFAM" id="SSF48317">
    <property type="entry name" value="Acid phosphatase/Vanadium-dependent haloperoxidase"/>
    <property type="match status" value="1"/>
</dbReference>
<evidence type="ECO:0000256" key="5">
    <source>
        <dbReference type="SAM" id="Phobius"/>
    </source>
</evidence>
<evidence type="ECO:0000256" key="3">
    <source>
        <dbReference type="ARBA" id="ARBA00022989"/>
    </source>
</evidence>
<evidence type="ECO:0000259" key="6">
    <source>
        <dbReference type="Pfam" id="PF14378"/>
    </source>
</evidence>
<keyword evidence="3 5" id="KW-1133">Transmembrane helix</keyword>
<evidence type="ECO:0000313" key="7">
    <source>
        <dbReference type="EMBL" id="HIQ23624.1"/>
    </source>
</evidence>
<dbReference type="EMBL" id="DQVR01000028">
    <property type="protein sequence ID" value="HIQ23624.1"/>
    <property type="molecule type" value="Genomic_DNA"/>
</dbReference>
<gene>
    <name evidence="7" type="ORF">EYH50_01075</name>
</gene>
<dbReference type="PANTHER" id="PTHR31310">
    <property type="match status" value="1"/>
</dbReference>
<accession>A0A832ZVR6</accession>
<keyword evidence="4 5" id="KW-0472">Membrane</keyword>
<dbReference type="GO" id="GO:0016020">
    <property type="term" value="C:membrane"/>
    <property type="evidence" value="ECO:0007669"/>
    <property type="project" value="UniProtKB-SubCell"/>
</dbReference>
<dbReference type="AlphaFoldDB" id="A0A832ZVR6"/>
<feature type="transmembrane region" description="Helical" evidence="5">
    <location>
        <begin position="188"/>
        <end position="207"/>
    </location>
</feature>
<dbReference type="Proteomes" id="UP000600071">
    <property type="component" value="Unassembled WGS sequence"/>
</dbReference>
<feature type="transmembrane region" description="Helical" evidence="5">
    <location>
        <begin position="103"/>
        <end position="125"/>
    </location>
</feature>